<protein>
    <submittedName>
        <fullName evidence="1">Uncharacterized protein</fullName>
    </submittedName>
</protein>
<dbReference type="KEGG" id="tpla:ElP_24360"/>
<gene>
    <name evidence="1" type="ORF">ElP_24360</name>
</gene>
<evidence type="ECO:0000313" key="2">
    <source>
        <dbReference type="Proteomes" id="UP000317835"/>
    </source>
</evidence>
<keyword evidence="2" id="KW-1185">Reference proteome</keyword>
<dbReference type="RefSeq" id="WP_145269512.1">
    <property type="nucleotide sequence ID" value="NZ_CP036426.1"/>
</dbReference>
<dbReference type="OrthoDB" id="271482at2"/>
<organism evidence="1 2">
    <name type="scientific">Tautonia plasticadhaerens</name>
    <dbReference type="NCBI Taxonomy" id="2527974"/>
    <lineage>
        <taxon>Bacteria</taxon>
        <taxon>Pseudomonadati</taxon>
        <taxon>Planctomycetota</taxon>
        <taxon>Planctomycetia</taxon>
        <taxon>Isosphaerales</taxon>
        <taxon>Isosphaeraceae</taxon>
        <taxon>Tautonia</taxon>
    </lineage>
</organism>
<evidence type="ECO:0000313" key="1">
    <source>
        <dbReference type="EMBL" id="QDV34546.1"/>
    </source>
</evidence>
<accession>A0A518H123</accession>
<dbReference type="AlphaFoldDB" id="A0A518H123"/>
<reference evidence="1 2" key="1">
    <citation type="submission" date="2019-02" db="EMBL/GenBank/DDBJ databases">
        <title>Deep-cultivation of Planctomycetes and their phenomic and genomic characterization uncovers novel biology.</title>
        <authorList>
            <person name="Wiegand S."/>
            <person name="Jogler M."/>
            <person name="Boedeker C."/>
            <person name="Pinto D."/>
            <person name="Vollmers J."/>
            <person name="Rivas-Marin E."/>
            <person name="Kohn T."/>
            <person name="Peeters S.H."/>
            <person name="Heuer A."/>
            <person name="Rast P."/>
            <person name="Oberbeckmann S."/>
            <person name="Bunk B."/>
            <person name="Jeske O."/>
            <person name="Meyerdierks A."/>
            <person name="Storesund J.E."/>
            <person name="Kallscheuer N."/>
            <person name="Luecker S."/>
            <person name="Lage O.M."/>
            <person name="Pohl T."/>
            <person name="Merkel B.J."/>
            <person name="Hornburger P."/>
            <person name="Mueller R.-W."/>
            <person name="Bruemmer F."/>
            <person name="Labrenz M."/>
            <person name="Spormann A.M."/>
            <person name="Op den Camp H."/>
            <person name="Overmann J."/>
            <person name="Amann R."/>
            <person name="Jetten M.S.M."/>
            <person name="Mascher T."/>
            <person name="Medema M.H."/>
            <person name="Devos D.P."/>
            <person name="Kaster A.-K."/>
            <person name="Ovreas L."/>
            <person name="Rohde M."/>
            <person name="Galperin M.Y."/>
            <person name="Jogler C."/>
        </authorList>
    </citation>
    <scope>NUCLEOTIDE SEQUENCE [LARGE SCALE GENOMIC DNA]</scope>
    <source>
        <strain evidence="1 2">ElP</strain>
    </source>
</reference>
<sequence>MGSYRLEGPKPARMYEVILPKKLGYYGKIEEVLEDLFDERAIRSVPFVQRQIAEARDRDAGFDEDAWIRTLCEASRGYSIYEMDGRYLSAAGPIDERVLVFRFIFHNPAEPPPSNSALRTDFLAASLEVVNFLVAHRFAEELGVEEEIWFLEYTEPRLAIWRKVDDAATGADPPASEADR</sequence>
<dbReference type="EMBL" id="CP036426">
    <property type="protein sequence ID" value="QDV34546.1"/>
    <property type="molecule type" value="Genomic_DNA"/>
</dbReference>
<proteinExistence type="predicted"/>
<dbReference type="Proteomes" id="UP000317835">
    <property type="component" value="Chromosome"/>
</dbReference>
<name>A0A518H123_9BACT</name>